<organism evidence="2 3">
    <name type="scientific">Perkinsus chesapeaki</name>
    <name type="common">Clam parasite</name>
    <name type="synonym">Perkinsus andrewsi</name>
    <dbReference type="NCBI Taxonomy" id="330153"/>
    <lineage>
        <taxon>Eukaryota</taxon>
        <taxon>Sar</taxon>
        <taxon>Alveolata</taxon>
        <taxon>Perkinsozoa</taxon>
        <taxon>Perkinsea</taxon>
        <taxon>Perkinsida</taxon>
        <taxon>Perkinsidae</taxon>
        <taxon>Perkinsus</taxon>
    </lineage>
</organism>
<dbReference type="OrthoDB" id="10541870at2759"/>
<accession>A0A7J6LZZ6</accession>
<dbReference type="AlphaFoldDB" id="A0A7J6LZZ6"/>
<comment type="caution">
    <text evidence="2">The sequence shown here is derived from an EMBL/GenBank/DDBJ whole genome shotgun (WGS) entry which is preliminary data.</text>
</comment>
<evidence type="ECO:0000313" key="3">
    <source>
        <dbReference type="Proteomes" id="UP000591131"/>
    </source>
</evidence>
<dbReference type="Proteomes" id="UP000591131">
    <property type="component" value="Unassembled WGS sequence"/>
</dbReference>
<evidence type="ECO:0000256" key="1">
    <source>
        <dbReference type="SAM" id="MobiDB-lite"/>
    </source>
</evidence>
<protein>
    <submittedName>
        <fullName evidence="2">Uncharacterized protein</fullName>
    </submittedName>
</protein>
<dbReference type="EMBL" id="JAAPAO010000289">
    <property type="protein sequence ID" value="KAF4664371.1"/>
    <property type="molecule type" value="Genomic_DNA"/>
</dbReference>
<sequence>MSDGMIMTLFKLLDVSRRGVLNWSEFERLPSLLLSISLKPSHPGDPLPPPGIIEVPPIANPMSSMVRPLRLSLPRVEEGCLSEGTTWARLGLDIEDDISLATRSMSRRQEKTQFKHHRTLQRFGKHEDAFTGNPRDVSIGPKTSASPMATTAALASGKRHFEDLAALEYMRIASVDESVNAWLRTGRPPLL</sequence>
<evidence type="ECO:0000313" key="2">
    <source>
        <dbReference type="EMBL" id="KAF4664371.1"/>
    </source>
</evidence>
<gene>
    <name evidence="2" type="ORF">FOL47_005152</name>
</gene>
<reference evidence="2 3" key="1">
    <citation type="submission" date="2020-04" db="EMBL/GenBank/DDBJ databases">
        <title>Perkinsus chesapeaki whole genome sequence.</title>
        <authorList>
            <person name="Bogema D.R."/>
        </authorList>
    </citation>
    <scope>NUCLEOTIDE SEQUENCE [LARGE SCALE GENOMIC DNA]</scope>
    <source>
        <strain evidence="2">ATCC PRA-425</strain>
    </source>
</reference>
<proteinExistence type="predicted"/>
<feature type="region of interest" description="Disordered" evidence="1">
    <location>
        <begin position="124"/>
        <end position="146"/>
    </location>
</feature>
<name>A0A7J6LZZ6_PERCH</name>
<keyword evidence="3" id="KW-1185">Reference proteome</keyword>